<organism evidence="5 6">
    <name type="scientific">Vibrio thalassae</name>
    <dbReference type="NCBI Taxonomy" id="1243014"/>
    <lineage>
        <taxon>Bacteria</taxon>
        <taxon>Pseudomonadati</taxon>
        <taxon>Pseudomonadota</taxon>
        <taxon>Gammaproteobacteria</taxon>
        <taxon>Vibrionales</taxon>
        <taxon>Vibrionaceae</taxon>
        <taxon>Vibrio</taxon>
    </lineage>
</organism>
<dbReference type="InterPro" id="IPR000524">
    <property type="entry name" value="Tscrpt_reg_HTH_GntR"/>
</dbReference>
<dbReference type="RefSeq" id="WP_244181256.1">
    <property type="nucleotide sequence ID" value="NZ_JBHSII010000011.1"/>
</dbReference>
<dbReference type="SUPFAM" id="SSF46785">
    <property type="entry name" value="Winged helix' DNA-binding domain"/>
    <property type="match status" value="1"/>
</dbReference>
<dbReference type="Gene3D" id="3.40.1410.10">
    <property type="entry name" value="Chorismate lyase-like"/>
    <property type="match status" value="1"/>
</dbReference>
<evidence type="ECO:0000313" key="5">
    <source>
        <dbReference type="EMBL" id="SNX49995.1"/>
    </source>
</evidence>
<dbReference type="SMART" id="SM00866">
    <property type="entry name" value="UTRA"/>
    <property type="match status" value="1"/>
</dbReference>
<feature type="domain" description="HTH gntR-type" evidence="4">
    <location>
        <begin position="10"/>
        <end position="78"/>
    </location>
</feature>
<accession>A0A240EPR3</accession>
<evidence type="ECO:0000256" key="1">
    <source>
        <dbReference type="ARBA" id="ARBA00023015"/>
    </source>
</evidence>
<evidence type="ECO:0000313" key="6">
    <source>
        <dbReference type="Proteomes" id="UP000219336"/>
    </source>
</evidence>
<name>A0A240EPR3_9VIBR</name>
<dbReference type="InterPro" id="IPR028978">
    <property type="entry name" value="Chorismate_lyase_/UTRA_dom_sf"/>
</dbReference>
<dbReference type="Pfam" id="PF07702">
    <property type="entry name" value="UTRA"/>
    <property type="match status" value="1"/>
</dbReference>
<gene>
    <name evidence="5" type="primary">mngR_1</name>
    <name evidence="5" type="ORF">VTH8203_03643</name>
</gene>
<dbReference type="PRINTS" id="PR00035">
    <property type="entry name" value="HTHGNTR"/>
</dbReference>
<dbReference type="SUPFAM" id="SSF64288">
    <property type="entry name" value="Chorismate lyase-like"/>
    <property type="match status" value="1"/>
</dbReference>
<dbReference type="SMART" id="SM00345">
    <property type="entry name" value="HTH_GNTR"/>
    <property type="match status" value="1"/>
</dbReference>
<dbReference type="AlphaFoldDB" id="A0A240EPR3"/>
<dbReference type="Proteomes" id="UP000219336">
    <property type="component" value="Unassembled WGS sequence"/>
</dbReference>
<reference evidence="6" key="1">
    <citation type="submission" date="2016-06" db="EMBL/GenBank/DDBJ databases">
        <authorList>
            <person name="Rodrigo-Torres L."/>
            <person name="Arahal R.D."/>
            <person name="Lucena T."/>
        </authorList>
    </citation>
    <scope>NUCLEOTIDE SEQUENCE [LARGE SCALE GENOMIC DNA]</scope>
    <source>
        <strain evidence="6">CECT8203</strain>
    </source>
</reference>
<evidence type="ECO:0000259" key="4">
    <source>
        <dbReference type="PROSITE" id="PS50949"/>
    </source>
</evidence>
<dbReference type="GO" id="GO:0003677">
    <property type="term" value="F:DNA binding"/>
    <property type="evidence" value="ECO:0007669"/>
    <property type="project" value="UniProtKB-KW"/>
</dbReference>
<protein>
    <submittedName>
        <fullName evidence="5">Mannosyl-D-glycerate transport/metabolism system repressor MngR</fullName>
    </submittedName>
</protein>
<proteinExistence type="predicted"/>
<dbReference type="EMBL" id="OANU01000091">
    <property type="protein sequence ID" value="SNX49995.1"/>
    <property type="molecule type" value="Genomic_DNA"/>
</dbReference>
<dbReference type="GO" id="GO:0045892">
    <property type="term" value="P:negative regulation of DNA-templated transcription"/>
    <property type="evidence" value="ECO:0007669"/>
    <property type="project" value="TreeGrafter"/>
</dbReference>
<dbReference type="InterPro" id="IPR011663">
    <property type="entry name" value="UTRA"/>
</dbReference>
<sequence length="239" mass="27370">MTNHIKPKRLPLFIQISELLNREIVAGHWLPGERLPTEVELARKLGVAVGTLRKALTQLENEGLVERRQGSGTYVKVASSGDTIYQFFRLELLDGGGIPSADVLSVSKLSSPNIAEKLNLTKLDTPLWRFRRLRKLNQRPVAIEEIWISSEHREHITANELHESLYFHYREEFGFWISRIQDFITLGYVPDWTVDAFPLAEGACCGMVERLGWSNHNVVEEVSLTWFDPKAARYAARWS</sequence>
<dbReference type="GO" id="GO:0003700">
    <property type="term" value="F:DNA-binding transcription factor activity"/>
    <property type="evidence" value="ECO:0007669"/>
    <property type="project" value="InterPro"/>
</dbReference>
<evidence type="ECO:0000256" key="2">
    <source>
        <dbReference type="ARBA" id="ARBA00023125"/>
    </source>
</evidence>
<keyword evidence="2" id="KW-0238">DNA-binding</keyword>
<dbReference type="Gene3D" id="1.10.10.10">
    <property type="entry name" value="Winged helix-like DNA-binding domain superfamily/Winged helix DNA-binding domain"/>
    <property type="match status" value="1"/>
</dbReference>
<dbReference type="PROSITE" id="PS50949">
    <property type="entry name" value="HTH_GNTR"/>
    <property type="match status" value="1"/>
</dbReference>
<dbReference type="PANTHER" id="PTHR44846:SF1">
    <property type="entry name" value="MANNOSYL-D-GLYCERATE TRANSPORT_METABOLISM SYSTEM REPRESSOR MNGR-RELATED"/>
    <property type="match status" value="1"/>
</dbReference>
<keyword evidence="6" id="KW-1185">Reference proteome</keyword>
<evidence type="ECO:0000256" key="3">
    <source>
        <dbReference type="ARBA" id="ARBA00023163"/>
    </source>
</evidence>
<keyword evidence="3" id="KW-0804">Transcription</keyword>
<dbReference type="PANTHER" id="PTHR44846">
    <property type="entry name" value="MANNOSYL-D-GLYCERATE TRANSPORT/METABOLISM SYSTEM REPRESSOR MNGR-RELATED"/>
    <property type="match status" value="1"/>
</dbReference>
<dbReference type="CDD" id="cd07377">
    <property type="entry name" value="WHTH_GntR"/>
    <property type="match status" value="1"/>
</dbReference>
<dbReference type="Pfam" id="PF00392">
    <property type="entry name" value="GntR"/>
    <property type="match status" value="1"/>
</dbReference>
<dbReference type="InterPro" id="IPR036390">
    <property type="entry name" value="WH_DNA-bd_sf"/>
</dbReference>
<dbReference type="InterPro" id="IPR036388">
    <property type="entry name" value="WH-like_DNA-bd_sf"/>
</dbReference>
<keyword evidence="1" id="KW-0805">Transcription regulation</keyword>
<dbReference type="InterPro" id="IPR050679">
    <property type="entry name" value="Bact_HTH_transcr_reg"/>
</dbReference>